<keyword evidence="1" id="KW-0812">Transmembrane</keyword>
<feature type="transmembrane region" description="Helical" evidence="1">
    <location>
        <begin position="34"/>
        <end position="59"/>
    </location>
</feature>
<dbReference type="RefSeq" id="WP_186915669.1">
    <property type="nucleotide sequence ID" value="NZ_JACOFZ010000001.1"/>
</dbReference>
<proteinExistence type="predicted"/>
<sequence>MIQNLILTAHTPSHSRSAQKEMQRLLAKKRKVDVLTTVLHTTAALGMLAIVILACMFFNPELATKFRSLSPFANSENTALESTSTPDLSMIMATPEMISQSTEQESTVDTIAVSNTKLLGDQRQQLLVTNWLSKRYRVANDAIDMLVSASYLTAKETKLDPLLILSVIAIESRFNPFSESPVGAQGLMQVMSKVHKDRFNELGGVKAALNPVANIKVGAMILRDCVKAAGSIEGGLKRYVGATDNETDGGYGNLVLAEYKRLKDVAAGKPVSIFSTNKPANIVRPQETPGDKTIDELTNEKVTPKDHNEIVAGI</sequence>
<evidence type="ECO:0000256" key="1">
    <source>
        <dbReference type="SAM" id="Phobius"/>
    </source>
</evidence>
<dbReference type="Proteomes" id="UP000627446">
    <property type="component" value="Unassembled WGS sequence"/>
</dbReference>
<evidence type="ECO:0000313" key="4">
    <source>
        <dbReference type="Proteomes" id="UP000627446"/>
    </source>
</evidence>
<protein>
    <submittedName>
        <fullName evidence="3">Lytic transglycosylase domain-containing protein</fullName>
    </submittedName>
</protein>
<reference evidence="3" key="1">
    <citation type="submission" date="2020-08" db="EMBL/GenBank/DDBJ databases">
        <title>Novel species isolated from subtropical streams in China.</title>
        <authorList>
            <person name="Lu H."/>
        </authorList>
    </citation>
    <scope>NUCLEOTIDE SEQUENCE</scope>
    <source>
        <strain evidence="3">LX22W</strain>
    </source>
</reference>
<dbReference type="InterPro" id="IPR023346">
    <property type="entry name" value="Lysozyme-like_dom_sf"/>
</dbReference>
<comment type="caution">
    <text evidence="3">The sequence shown here is derived from an EMBL/GenBank/DDBJ whole genome shotgun (WGS) entry which is preliminary data.</text>
</comment>
<evidence type="ECO:0000313" key="3">
    <source>
        <dbReference type="EMBL" id="MBC3879753.1"/>
    </source>
</evidence>
<evidence type="ECO:0000259" key="2">
    <source>
        <dbReference type="Pfam" id="PF01464"/>
    </source>
</evidence>
<accession>A0A923KMQ2</accession>
<dbReference type="Gene3D" id="1.10.530.10">
    <property type="match status" value="1"/>
</dbReference>
<feature type="domain" description="Transglycosylase SLT" evidence="2">
    <location>
        <begin position="154"/>
        <end position="230"/>
    </location>
</feature>
<dbReference type="InterPro" id="IPR008258">
    <property type="entry name" value="Transglycosylase_SLT_dom_1"/>
</dbReference>
<keyword evidence="1" id="KW-0472">Membrane</keyword>
<dbReference type="Pfam" id="PF01464">
    <property type="entry name" value="SLT"/>
    <property type="match status" value="1"/>
</dbReference>
<dbReference type="AlphaFoldDB" id="A0A923KMQ2"/>
<dbReference type="EMBL" id="JACOFZ010000001">
    <property type="protein sequence ID" value="MBC3879753.1"/>
    <property type="molecule type" value="Genomic_DNA"/>
</dbReference>
<keyword evidence="4" id="KW-1185">Reference proteome</keyword>
<dbReference type="SUPFAM" id="SSF53955">
    <property type="entry name" value="Lysozyme-like"/>
    <property type="match status" value="1"/>
</dbReference>
<name>A0A923KMQ2_9BURK</name>
<organism evidence="3 4">
    <name type="scientific">Undibacterium nitidum</name>
    <dbReference type="NCBI Taxonomy" id="2762298"/>
    <lineage>
        <taxon>Bacteria</taxon>
        <taxon>Pseudomonadati</taxon>
        <taxon>Pseudomonadota</taxon>
        <taxon>Betaproteobacteria</taxon>
        <taxon>Burkholderiales</taxon>
        <taxon>Oxalobacteraceae</taxon>
        <taxon>Undibacterium</taxon>
    </lineage>
</organism>
<gene>
    <name evidence="3" type="ORF">H8K36_00045</name>
</gene>
<keyword evidence="1" id="KW-1133">Transmembrane helix</keyword>